<dbReference type="PROSITE" id="PS00018">
    <property type="entry name" value="EF_HAND_1"/>
    <property type="match status" value="1"/>
</dbReference>
<name>K1S0I9_MAGGI</name>
<dbReference type="OrthoDB" id="5988051at2759"/>
<feature type="domain" description="EF-hand" evidence="2">
    <location>
        <begin position="124"/>
        <end position="159"/>
    </location>
</feature>
<protein>
    <submittedName>
        <fullName evidence="3">Troponin C, skeletal muscle</fullName>
    </submittedName>
</protein>
<dbReference type="SUPFAM" id="SSF47473">
    <property type="entry name" value="EF-hand"/>
    <property type="match status" value="1"/>
</dbReference>
<evidence type="ECO:0000313" key="3">
    <source>
        <dbReference type="EMBL" id="EKC40776.1"/>
    </source>
</evidence>
<dbReference type="SMART" id="SM00054">
    <property type="entry name" value="EFh"/>
    <property type="match status" value="2"/>
</dbReference>
<dbReference type="InterPro" id="IPR002048">
    <property type="entry name" value="EF_hand_dom"/>
</dbReference>
<accession>K1S0I9</accession>
<dbReference type="CDD" id="cd00051">
    <property type="entry name" value="EFh"/>
    <property type="match status" value="1"/>
</dbReference>
<dbReference type="Gene3D" id="1.10.238.10">
    <property type="entry name" value="EF-hand"/>
    <property type="match status" value="1"/>
</dbReference>
<feature type="region of interest" description="Disordered" evidence="1">
    <location>
        <begin position="1"/>
        <end position="25"/>
    </location>
</feature>
<dbReference type="KEGG" id="crg:105347480"/>
<dbReference type="PANTHER" id="PTHR47500:SF3">
    <property type="entry name" value="EF-HAND DOMAIN-CONTAINING PROTEIN"/>
    <property type="match status" value="1"/>
</dbReference>
<evidence type="ECO:0000256" key="1">
    <source>
        <dbReference type="SAM" id="MobiDB-lite"/>
    </source>
</evidence>
<dbReference type="AlphaFoldDB" id="K1S0I9"/>
<proteinExistence type="predicted"/>
<dbReference type="Pfam" id="PF13499">
    <property type="entry name" value="EF-hand_7"/>
    <property type="match status" value="1"/>
</dbReference>
<sequence length="538" mass="61338">MAKEQPVRSNKRKSKSKKVRKEKVDDVDPIGLLRKLTNTAKSKTVFDDHETSGTQVGVSRWCLQNQAPSTMSCYNGDLPEWFEDLTDDNVSAFKDLFDMLDAAHTGTLNADDLYEGLRRVDSEITREEVEAALKKLDKDGNGEINFDEFLFHMTQGDLLEGLGGDEKKRKGTFSRRQRLFFTAITQFSLKRSLGEDFRYITKRQPHVLSHYTAGLRLIGLTDRQLALQMKKMQEKSANTDSPYAKPLQFVSQTSGMKTMHRPGQYRNKDFSSKYKLNTAPVSAVLPTRSKPEHPHPGPIHPGPVNADSVRTEKEIPLKSFPTRIMRESIVNKLPGGDLINKIKRRGRVNKAITSKQLNLALGIRPSPIENAKVEKQPKANGSRKKTHSHCGWTVPKIEQVFVPLPVLKIKYPKNRPTIDDLPNIREQARKAMGEFYHNIQKACVVHSLEHWEKLYADTIRPKKMLENFRTVYRAYSPHKEEEAFVVCPWMPGPCVYNRRRILPMNHQTIWSPRSCGSPNLVRNLSTPDAELRCASSLN</sequence>
<reference evidence="3" key="1">
    <citation type="journal article" date="2012" name="Nature">
        <title>The oyster genome reveals stress adaptation and complexity of shell formation.</title>
        <authorList>
            <person name="Zhang G."/>
            <person name="Fang X."/>
            <person name="Guo X."/>
            <person name="Li L."/>
            <person name="Luo R."/>
            <person name="Xu F."/>
            <person name="Yang P."/>
            <person name="Zhang L."/>
            <person name="Wang X."/>
            <person name="Qi H."/>
            <person name="Xiong Z."/>
            <person name="Que H."/>
            <person name="Xie Y."/>
            <person name="Holland P.W."/>
            <person name="Paps J."/>
            <person name="Zhu Y."/>
            <person name="Wu F."/>
            <person name="Chen Y."/>
            <person name="Wang J."/>
            <person name="Peng C."/>
            <person name="Meng J."/>
            <person name="Yang L."/>
            <person name="Liu J."/>
            <person name="Wen B."/>
            <person name="Zhang N."/>
            <person name="Huang Z."/>
            <person name="Zhu Q."/>
            <person name="Feng Y."/>
            <person name="Mount A."/>
            <person name="Hedgecock D."/>
            <person name="Xu Z."/>
            <person name="Liu Y."/>
            <person name="Domazet-Loso T."/>
            <person name="Du Y."/>
            <person name="Sun X."/>
            <person name="Zhang S."/>
            <person name="Liu B."/>
            <person name="Cheng P."/>
            <person name="Jiang X."/>
            <person name="Li J."/>
            <person name="Fan D."/>
            <person name="Wang W."/>
            <person name="Fu W."/>
            <person name="Wang T."/>
            <person name="Wang B."/>
            <person name="Zhang J."/>
            <person name="Peng Z."/>
            <person name="Li Y."/>
            <person name="Li N."/>
            <person name="Wang J."/>
            <person name="Chen M."/>
            <person name="He Y."/>
            <person name="Tan F."/>
            <person name="Song X."/>
            <person name="Zheng Q."/>
            <person name="Huang R."/>
            <person name="Yang H."/>
            <person name="Du X."/>
            <person name="Chen L."/>
            <person name="Yang M."/>
            <person name="Gaffney P.M."/>
            <person name="Wang S."/>
            <person name="Luo L."/>
            <person name="She Z."/>
            <person name="Ming Y."/>
            <person name="Huang W."/>
            <person name="Zhang S."/>
            <person name="Huang B."/>
            <person name="Zhang Y."/>
            <person name="Qu T."/>
            <person name="Ni P."/>
            <person name="Miao G."/>
            <person name="Wang J."/>
            <person name="Wang Q."/>
            <person name="Steinberg C.E."/>
            <person name="Wang H."/>
            <person name="Li N."/>
            <person name="Qian L."/>
            <person name="Zhang G."/>
            <person name="Li Y."/>
            <person name="Yang H."/>
            <person name="Liu X."/>
            <person name="Wang J."/>
            <person name="Yin Y."/>
            <person name="Wang J."/>
        </authorList>
    </citation>
    <scope>NUCLEOTIDE SEQUENCE [LARGE SCALE GENOMIC DNA]</scope>
    <source>
        <strain evidence="3">05x7-T-G4-1.051#20</strain>
    </source>
</reference>
<dbReference type="PANTHER" id="PTHR47500">
    <property type="entry name" value="EF-HAND CALCIUM-BINDING DOMAIN-CONTAINING PROTEIN"/>
    <property type="match status" value="1"/>
</dbReference>
<gene>
    <name evidence="3" type="ORF">CGI_10021267</name>
</gene>
<feature type="region of interest" description="Disordered" evidence="1">
    <location>
        <begin position="285"/>
        <end position="308"/>
    </location>
</feature>
<dbReference type="InterPro" id="IPR011992">
    <property type="entry name" value="EF-hand-dom_pair"/>
</dbReference>
<dbReference type="GO" id="GO:0005509">
    <property type="term" value="F:calcium ion binding"/>
    <property type="evidence" value="ECO:0007669"/>
    <property type="project" value="InterPro"/>
</dbReference>
<feature type="compositionally biased region" description="Basic residues" evidence="1">
    <location>
        <begin position="9"/>
        <end position="21"/>
    </location>
</feature>
<dbReference type="InterPro" id="IPR043520">
    <property type="entry name" value="SPT21"/>
</dbReference>
<dbReference type="PROSITE" id="PS50222">
    <property type="entry name" value="EF_HAND_2"/>
    <property type="match status" value="2"/>
</dbReference>
<dbReference type="HOGENOM" id="CLU_506475_0_0_1"/>
<feature type="domain" description="EF-hand" evidence="2">
    <location>
        <begin position="88"/>
        <end position="123"/>
    </location>
</feature>
<evidence type="ECO:0000259" key="2">
    <source>
        <dbReference type="PROSITE" id="PS50222"/>
    </source>
</evidence>
<dbReference type="InterPro" id="IPR018247">
    <property type="entry name" value="EF_Hand_1_Ca_BS"/>
</dbReference>
<dbReference type="InParanoid" id="K1S0I9"/>
<organism evidence="3">
    <name type="scientific">Magallana gigas</name>
    <name type="common">Pacific oyster</name>
    <name type="synonym">Crassostrea gigas</name>
    <dbReference type="NCBI Taxonomy" id="29159"/>
    <lineage>
        <taxon>Eukaryota</taxon>
        <taxon>Metazoa</taxon>
        <taxon>Spiralia</taxon>
        <taxon>Lophotrochozoa</taxon>
        <taxon>Mollusca</taxon>
        <taxon>Bivalvia</taxon>
        <taxon>Autobranchia</taxon>
        <taxon>Pteriomorphia</taxon>
        <taxon>Ostreida</taxon>
        <taxon>Ostreoidea</taxon>
        <taxon>Ostreidae</taxon>
        <taxon>Magallana</taxon>
    </lineage>
</organism>
<dbReference type="EMBL" id="JH818314">
    <property type="protein sequence ID" value="EKC40776.1"/>
    <property type="molecule type" value="Genomic_DNA"/>
</dbReference>